<sequence>MAEHERKHRLPSSGSGRDHLALPSEDSYMQDSHGRIISVSPVPECNSSDGMSGGGADISPSISFPRDNASMDSTESNAGTPDGGGNADGSRNQILL</sequence>
<feature type="compositionally biased region" description="Basic residues" evidence="1">
    <location>
        <begin position="1"/>
        <end position="10"/>
    </location>
</feature>
<protein>
    <submittedName>
        <fullName evidence="2">Uncharacterized protein</fullName>
    </submittedName>
</protein>
<reference evidence="2" key="1">
    <citation type="submission" date="2020-06" db="EMBL/GenBank/DDBJ databases">
        <authorList>
            <person name="Li T."/>
            <person name="Hu X."/>
            <person name="Zhang T."/>
            <person name="Song X."/>
            <person name="Zhang H."/>
            <person name="Dai N."/>
            <person name="Sheng W."/>
            <person name="Hou X."/>
            <person name="Wei L."/>
        </authorList>
    </citation>
    <scope>NUCLEOTIDE SEQUENCE</scope>
    <source>
        <strain evidence="2">G01</strain>
        <tissue evidence="2">Leaf</tissue>
    </source>
</reference>
<feature type="compositionally biased region" description="Polar residues" evidence="1">
    <location>
        <begin position="70"/>
        <end position="79"/>
    </location>
</feature>
<evidence type="ECO:0000313" key="2">
    <source>
        <dbReference type="EMBL" id="KAL0289598.1"/>
    </source>
</evidence>
<feature type="region of interest" description="Disordered" evidence="1">
    <location>
        <begin position="1"/>
        <end position="96"/>
    </location>
</feature>
<dbReference type="EMBL" id="JACGWK010001393">
    <property type="protein sequence ID" value="KAL0289598.1"/>
    <property type="molecule type" value="Genomic_DNA"/>
</dbReference>
<evidence type="ECO:0000256" key="1">
    <source>
        <dbReference type="SAM" id="MobiDB-lite"/>
    </source>
</evidence>
<accession>A0AAW2J7T7</accession>
<dbReference type="AlphaFoldDB" id="A0AAW2J7T7"/>
<proteinExistence type="predicted"/>
<name>A0AAW2J7T7_9LAMI</name>
<comment type="caution">
    <text evidence="2">The sequence shown here is derived from an EMBL/GenBank/DDBJ whole genome shotgun (WGS) entry which is preliminary data.</text>
</comment>
<gene>
    <name evidence="2" type="ORF">Sangu_2610500</name>
</gene>
<reference evidence="2" key="2">
    <citation type="journal article" date="2024" name="Plant">
        <title>Genomic evolution and insights into agronomic trait innovations of Sesamum species.</title>
        <authorList>
            <person name="Miao H."/>
            <person name="Wang L."/>
            <person name="Qu L."/>
            <person name="Liu H."/>
            <person name="Sun Y."/>
            <person name="Le M."/>
            <person name="Wang Q."/>
            <person name="Wei S."/>
            <person name="Zheng Y."/>
            <person name="Lin W."/>
            <person name="Duan Y."/>
            <person name="Cao H."/>
            <person name="Xiong S."/>
            <person name="Wang X."/>
            <person name="Wei L."/>
            <person name="Li C."/>
            <person name="Ma Q."/>
            <person name="Ju M."/>
            <person name="Zhao R."/>
            <person name="Li G."/>
            <person name="Mu C."/>
            <person name="Tian Q."/>
            <person name="Mei H."/>
            <person name="Zhang T."/>
            <person name="Gao T."/>
            <person name="Zhang H."/>
        </authorList>
    </citation>
    <scope>NUCLEOTIDE SEQUENCE</scope>
    <source>
        <strain evidence="2">G01</strain>
    </source>
</reference>
<organism evidence="2">
    <name type="scientific">Sesamum angustifolium</name>
    <dbReference type="NCBI Taxonomy" id="2727405"/>
    <lineage>
        <taxon>Eukaryota</taxon>
        <taxon>Viridiplantae</taxon>
        <taxon>Streptophyta</taxon>
        <taxon>Embryophyta</taxon>
        <taxon>Tracheophyta</taxon>
        <taxon>Spermatophyta</taxon>
        <taxon>Magnoliopsida</taxon>
        <taxon>eudicotyledons</taxon>
        <taxon>Gunneridae</taxon>
        <taxon>Pentapetalae</taxon>
        <taxon>asterids</taxon>
        <taxon>lamiids</taxon>
        <taxon>Lamiales</taxon>
        <taxon>Pedaliaceae</taxon>
        <taxon>Sesamum</taxon>
    </lineage>
</organism>